<gene>
    <name evidence="2" type="ORF">K0M31_015224</name>
</gene>
<dbReference type="AlphaFoldDB" id="A0AA40FFQ1"/>
<reference evidence="2" key="1">
    <citation type="submission" date="2021-10" db="EMBL/GenBank/DDBJ databases">
        <title>Melipona bicolor Genome sequencing and assembly.</title>
        <authorList>
            <person name="Araujo N.S."/>
            <person name="Arias M.C."/>
        </authorList>
    </citation>
    <scope>NUCLEOTIDE SEQUENCE</scope>
    <source>
        <strain evidence="2">USP_2M_L1-L4_2017</strain>
        <tissue evidence="2">Whole body</tissue>
    </source>
</reference>
<keyword evidence="3" id="KW-1185">Reference proteome</keyword>
<feature type="region of interest" description="Disordered" evidence="1">
    <location>
        <begin position="71"/>
        <end position="94"/>
    </location>
</feature>
<organism evidence="2 3">
    <name type="scientific">Melipona bicolor</name>
    <dbReference type="NCBI Taxonomy" id="60889"/>
    <lineage>
        <taxon>Eukaryota</taxon>
        <taxon>Metazoa</taxon>
        <taxon>Ecdysozoa</taxon>
        <taxon>Arthropoda</taxon>
        <taxon>Hexapoda</taxon>
        <taxon>Insecta</taxon>
        <taxon>Pterygota</taxon>
        <taxon>Neoptera</taxon>
        <taxon>Endopterygota</taxon>
        <taxon>Hymenoptera</taxon>
        <taxon>Apocrita</taxon>
        <taxon>Aculeata</taxon>
        <taxon>Apoidea</taxon>
        <taxon>Anthophila</taxon>
        <taxon>Apidae</taxon>
        <taxon>Melipona</taxon>
    </lineage>
</organism>
<protein>
    <submittedName>
        <fullName evidence="2">Uncharacterized protein</fullName>
    </submittedName>
</protein>
<sequence length="122" mass="13700">MSQSSPTIEEQYIKLINAVFLRFPDKKSDWLLNYSPKEQQGSLENCFSKEQHSPPHITPFRKRAGAFLHESKRGPLPPAIISAGSRSSRSNGNVRFTPVLRCSHDRAKLNQHNLNNGTSLAS</sequence>
<comment type="caution">
    <text evidence="2">The sequence shown here is derived from an EMBL/GenBank/DDBJ whole genome shotgun (WGS) entry which is preliminary data.</text>
</comment>
<proteinExistence type="predicted"/>
<dbReference type="EMBL" id="JAHYIQ010000044">
    <property type="protein sequence ID" value="KAK1118177.1"/>
    <property type="molecule type" value="Genomic_DNA"/>
</dbReference>
<evidence type="ECO:0000313" key="3">
    <source>
        <dbReference type="Proteomes" id="UP001177670"/>
    </source>
</evidence>
<name>A0AA40FFQ1_9HYME</name>
<evidence type="ECO:0000256" key="1">
    <source>
        <dbReference type="SAM" id="MobiDB-lite"/>
    </source>
</evidence>
<feature type="compositionally biased region" description="Low complexity" evidence="1">
    <location>
        <begin position="79"/>
        <end position="93"/>
    </location>
</feature>
<accession>A0AA40FFQ1</accession>
<evidence type="ECO:0000313" key="2">
    <source>
        <dbReference type="EMBL" id="KAK1118177.1"/>
    </source>
</evidence>
<dbReference type="Proteomes" id="UP001177670">
    <property type="component" value="Unassembled WGS sequence"/>
</dbReference>